<evidence type="ECO:0000313" key="3">
    <source>
        <dbReference type="Proteomes" id="UP001283361"/>
    </source>
</evidence>
<feature type="region of interest" description="Disordered" evidence="1">
    <location>
        <begin position="46"/>
        <end position="67"/>
    </location>
</feature>
<reference evidence="2" key="1">
    <citation type="journal article" date="2023" name="G3 (Bethesda)">
        <title>A reference genome for the long-term kleptoplast-retaining sea slug Elysia crispata morphotype clarki.</title>
        <authorList>
            <person name="Eastman K.E."/>
            <person name="Pendleton A.L."/>
            <person name="Shaikh M.A."/>
            <person name="Suttiyut T."/>
            <person name="Ogas R."/>
            <person name="Tomko P."/>
            <person name="Gavelis G."/>
            <person name="Widhalm J.R."/>
            <person name="Wisecaver J.H."/>
        </authorList>
    </citation>
    <scope>NUCLEOTIDE SEQUENCE</scope>
    <source>
        <strain evidence="2">ECLA1</strain>
    </source>
</reference>
<protein>
    <submittedName>
        <fullName evidence="2">Uncharacterized protein</fullName>
    </submittedName>
</protein>
<name>A0AAE0ZJI8_9GAST</name>
<accession>A0AAE0ZJI8</accession>
<keyword evidence="3" id="KW-1185">Reference proteome</keyword>
<dbReference type="EMBL" id="JAWDGP010003835">
    <property type="protein sequence ID" value="KAK3770510.1"/>
    <property type="molecule type" value="Genomic_DNA"/>
</dbReference>
<proteinExistence type="predicted"/>
<organism evidence="2 3">
    <name type="scientific">Elysia crispata</name>
    <name type="common">lettuce slug</name>
    <dbReference type="NCBI Taxonomy" id="231223"/>
    <lineage>
        <taxon>Eukaryota</taxon>
        <taxon>Metazoa</taxon>
        <taxon>Spiralia</taxon>
        <taxon>Lophotrochozoa</taxon>
        <taxon>Mollusca</taxon>
        <taxon>Gastropoda</taxon>
        <taxon>Heterobranchia</taxon>
        <taxon>Euthyneura</taxon>
        <taxon>Panpulmonata</taxon>
        <taxon>Sacoglossa</taxon>
        <taxon>Placobranchoidea</taxon>
        <taxon>Plakobranchidae</taxon>
        <taxon>Elysia</taxon>
    </lineage>
</organism>
<gene>
    <name evidence="2" type="ORF">RRG08_004221</name>
</gene>
<dbReference type="AlphaFoldDB" id="A0AAE0ZJI8"/>
<comment type="caution">
    <text evidence="2">The sequence shown here is derived from an EMBL/GenBank/DDBJ whole genome shotgun (WGS) entry which is preliminary data.</text>
</comment>
<sequence>MLPVAVMGTEMVLVRMFPRVVFPGPGFLLYIKCHCKLQENRSRRIEFGSSGSGNFSPAGSARLWTAE</sequence>
<evidence type="ECO:0000256" key="1">
    <source>
        <dbReference type="SAM" id="MobiDB-lite"/>
    </source>
</evidence>
<dbReference type="Proteomes" id="UP001283361">
    <property type="component" value="Unassembled WGS sequence"/>
</dbReference>
<evidence type="ECO:0000313" key="2">
    <source>
        <dbReference type="EMBL" id="KAK3770510.1"/>
    </source>
</evidence>